<dbReference type="InterPro" id="IPR017096">
    <property type="entry name" value="BTB-kelch_protein"/>
</dbReference>
<dbReference type="PROSITE" id="PS50097">
    <property type="entry name" value="BTB"/>
    <property type="match status" value="1"/>
</dbReference>
<dbReference type="InterPro" id="IPR000210">
    <property type="entry name" value="BTB/POZ_dom"/>
</dbReference>
<dbReference type="Pfam" id="PF07707">
    <property type="entry name" value="BACK"/>
    <property type="match status" value="1"/>
</dbReference>
<dbReference type="PANTHER" id="PTHR24412:SF396">
    <property type="entry name" value="INFLUENZA VIRUS NS1A-BINDING PROTEIN"/>
    <property type="match status" value="1"/>
</dbReference>
<dbReference type="InterPro" id="IPR011705">
    <property type="entry name" value="BACK"/>
</dbReference>
<dbReference type="InterPro" id="IPR011043">
    <property type="entry name" value="Gal_Oxase/kelch_b-propeller"/>
</dbReference>
<dbReference type="Pfam" id="PF01344">
    <property type="entry name" value="Kelch_1"/>
    <property type="match status" value="2"/>
</dbReference>
<evidence type="ECO:0000256" key="3">
    <source>
        <dbReference type="SAM" id="MobiDB-lite"/>
    </source>
</evidence>
<keyword evidence="2" id="KW-0677">Repeat</keyword>
<keyword evidence="6" id="KW-1185">Reference proteome</keyword>
<dbReference type="InterPro" id="IPR015915">
    <property type="entry name" value="Kelch-typ_b-propeller"/>
</dbReference>
<dbReference type="EMBL" id="JAODUO010000620">
    <property type="protein sequence ID" value="KAK2177054.1"/>
    <property type="molecule type" value="Genomic_DNA"/>
</dbReference>
<dbReference type="SUPFAM" id="SSF54695">
    <property type="entry name" value="POZ domain"/>
    <property type="match status" value="1"/>
</dbReference>
<dbReference type="PANTHER" id="PTHR24412">
    <property type="entry name" value="KELCH PROTEIN"/>
    <property type="match status" value="1"/>
</dbReference>
<evidence type="ECO:0000256" key="1">
    <source>
        <dbReference type="ARBA" id="ARBA00022441"/>
    </source>
</evidence>
<dbReference type="Gene3D" id="3.30.710.10">
    <property type="entry name" value="Potassium Channel Kv1.1, Chain A"/>
    <property type="match status" value="1"/>
</dbReference>
<gene>
    <name evidence="5" type="ORF">NP493_620g00008</name>
</gene>
<sequence length="678" mass="74393">MTDDDATQSMLVFDDTQHRETTLSHLNTLRKGGRFCDVIISVGGHNIPAHRAMLACASMYLFELFETEEENDQHYVQLENVDYDSFEILVNYVYTSKLEVPADMVKTVYRTATWLKMNKAAEACSRFLADNLAPANCLGIRAFANSHSDSDLTTGTDSYIQANLDQVLQCPERCQLPNIQMKIIGVTEEDRTESSMRYLCAMVVEWLQDTAEDNPLGDLCEQPHMLYLTADKNLRDCLDIEDHEVNASDMMKDYRKLNRYKQMPAKGKDKTSSTSSLSSTTSSSSSPPQQGCLAYQRLPGNERQLVPQREWKLIAMSQWGEKNCVCVAMLDDSLAIISLTFLPYPPRPNCNGNGNGNCNGAIEDEEDTLVPAPVLTERVCSLIPLKHMSSARCGFGTAVIDDIIIVLGGYDRGECLQTVESYDLHLNKWMPLQQMLTPRGRFDSAVIDGKVYACGGSNGSQDLMSAECYDPSTDQWAALPDMQISRCSPGVAGLGGKLYVIGGWSGFNGVASCEIYDLATGTWSFIADLHSGRSQITMCVLQGKLVAVGGCDAWDCTNSVEVYDPEEGKWSYLPPMANCRRGAGAAVFRGKLYVIGGSDGHMSLNSVEVYDTHTQTWSFGPSLSVARTNVGVAVAQGRLFAVGGFSGKAFLDSLEYLAEDGCEWCSSLPLTEVCNGVA</sequence>
<reference evidence="5" key="1">
    <citation type="journal article" date="2023" name="Mol. Biol. Evol.">
        <title>Third-Generation Sequencing Reveals the Adaptive Role of the Epigenome in Three Deep-Sea Polychaetes.</title>
        <authorList>
            <person name="Perez M."/>
            <person name="Aroh O."/>
            <person name="Sun Y."/>
            <person name="Lan Y."/>
            <person name="Juniper S.K."/>
            <person name="Young C.R."/>
            <person name="Angers B."/>
            <person name="Qian P.Y."/>
        </authorList>
    </citation>
    <scope>NUCLEOTIDE SEQUENCE</scope>
    <source>
        <strain evidence="5">R07B-5</strain>
    </source>
</reference>
<dbReference type="AlphaFoldDB" id="A0AAD9NRR2"/>
<dbReference type="PRINTS" id="PR00501">
    <property type="entry name" value="KELCHREPEAT"/>
</dbReference>
<keyword evidence="1" id="KW-0880">Kelch repeat</keyword>
<dbReference type="SMART" id="SM00612">
    <property type="entry name" value="Kelch"/>
    <property type="match status" value="6"/>
</dbReference>
<dbReference type="SUPFAM" id="SSF50965">
    <property type="entry name" value="Galactose oxidase, central domain"/>
    <property type="match status" value="1"/>
</dbReference>
<feature type="domain" description="BTB" evidence="4">
    <location>
        <begin position="36"/>
        <end position="102"/>
    </location>
</feature>
<dbReference type="Pfam" id="PF24681">
    <property type="entry name" value="Kelch_KLHDC2_KLHL20_DRC7"/>
    <property type="match status" value="1"/>
</dbReference>
<dbReference type="Proteomes" id="UP001209878">
    <property type="component" value="Unassembled WGS sequence"/>
</dbReference>
<accession>A0AAD9NRR2</accession>
<evidence type="ECO:0000256" key="2">
    <source>
        <dbReference type="ARBA" id="ARBA00022737"/>
    </source>
</evidence>
<dbReference type="InterPro" id="IPR011333">
    <property type="entry name" value="SKP1/BTB/POZ_sf"/>
</dbReference>
<feature type="compositionally biased region" description="Low complexity" evidence="3">
    <location>
        <begin position="272"/>
        <end position="286"/>
    </location>
</feature>
<evidence type="ECO:0000313" key="6">
    <source>
        <dbReference type="Proteomes" id="UP001209878"/>
    </source>
</evidence>
<dbReference type="Pfam" id="PF00651">
    <property type="entry name" value="BTB"/>
    <property type="match status" value="1"/>
</dbReference>
<dbReference type="PIRSF" id="PIRSF037037">
    <property type="entry name" value="Kelch-like_protein_gigaxonin"/>
    <property type="match status" value="1"/>
</dbReference>
<organism evidence="5 6">
    <name type="scientific">Ridgeia piscesae</name>
    <name type="common">Tubeworm</name>
    <dbReference type="NCBI Taxonomy" id="27915"/>
    <lineage>
        <taxon>Eukaryota</taxon>
        <taxon>Metazoa</taxon>
        <taxon>Spiralia</taxon>
        <taxon>Lophotrochozoa</taxon>
        <taxon>Annelida</taxon>
        <taxon>Polychaeta</taxon>
        <taxon>Sedentaria</taxon>
        <taxon>Canalipalpata</taxon>
        <taxon>Sabellida</taxon>
        <taxon>Siboglinidae</taxon>
        <taxon>Ridgeia</taxon>
    </lineage>
</organism>
<feature type="region of interest" description="Disordered" evidence="3">
    <location>
        <begin position="261"/>
        <end position="294"/>
    </location>
</feature>
<dbReference type="SMART" id="SM00225">
    <property type="entry name" value="BTB"/>
    <property type="match status" value="1"/>
</dbReference>
<evidence type="ECO:0000313" key="5">
    <source>
        <dbReference type="EMBL" id="KAK2177054.1"/>
    </source>
</evidence>
<dbReference type="Gene3D" id="2.120.10.80">
    <property type="entry name" value="Kelch-type beta propeller"/>
    <property type="match status" value="2"/>
</dbReference>
<dbReference type="Gene3D" id="1.25.40.420">
    <property type="match status" value="1"/>
</dbReference>
<comment type="caution">
    <text evidence="5">The sequence shown here is derived from an EMBL/GenBank/DDBJ whole genome shotgun (WGS) entry which is preliminary data.</text>
</comment>
<dbReference type="InterPro" id="IPR006652">
    <property type="entry name" value="Kelch_1"/>
</dbReference>
<protein>
    <recommendedName>
        <fullName evidence="4">BTB domain-containing protein</fullName>
    </recommendedName>
</protein>
<name>A0AAD9NRR2_RIDPI</name>
<proteinExistence type="predicted"/>
<evidence type="ECO:0000259" key="4">
    <source>
        <dbReference type="PROSITE" id="PS50097"/>
    </source>
</evidence>
<dbReference type="CDD" id="cd18306">
    <property type="entry name" value="BTB_POZ_NS1BP"/>
    <property type="match status" value="1"/>
</dbReference>